<keyword evidence="8" id="KW-0472">Membrane</keyword>
<comment type="similarity">
    <text evidence="8">Belongs to the 4Fe4S bacterial-type ferredoxin family. RnfC subfamily.</text>
</comment>
<proteinExistence type="inferred from homology"/>
<dbReference type="SUPFAM" id="SSF142019">
    <property type="entry name" value="Nqo1 FMN-binding domain-like"/>
    <property type="match status" value="1"/>
</dbReference>
<evidence type="ECO:0000256" key="8">
    <source>
        <dbReference type="HAMAP-Rule" id="MF_00461"/>
    </source>
</evidence>
<dbReference type="InterPro" id="IPR010208">
    <property type="entry name" value="Ion_transpt_RnfC/RsxC"/>
</dbReference>
<dbReference type="NCBIfam" id="TIGR01945">
    <property type="entry name" value="rnfC"/>
    <property type="match status" value="1"/>
</dbReference>
<feature type="binding site" evidence="8">
    <location>
        <position position="406"/>
    </location>
    <ligand>
        <name>[4Fe-4S] cluster</name>
        <dbReference type="ChEBI" id="CHEBI:49883"/>
        <label>2</label>
    </ligand>
</feature>
<dbReference type="InterPro" id="IPR017900">
    <property type="entry name" value="4Fe4S_Fe_S_CS"/>
</dbReference>
<evidence type="ECO:0000259" key="9">
    <source>
        <dbReference type="PROSITE" id="PS51379"/>
    </source>
</evidence>
<comment type="function">
    <text evidence="8">Part of a membrane-bound complex that couples electron transfer with translocation of ions across the membrane.</text>
</comment>
<dbReference type="RefSeq" id="WP_069725885.1">
    <property type="nucleotide sequence ID" value="NZ_MDCO01000006.1"/>
</dbReference>
<feature type="binding site" evidence="8">
    <location>
        <position position="373"/>
    </location>
    <ligand>
        <name>[4Fe-4S] cluster</name>
        <dbReference type="ChEBI" id="CHEBI:49883"/>
        <label>1</label>
    </ligand>
</feature>
<dbReference type="Gene3D" id="3.30.70.20">
    <property type="match status" value="1"/>
</dbReference>
<feature type="binding site" evidence="8">
    <location>
        <position position="416"/>
    </location>
    <ligand>
        <name>[4Fe-4S] cluster</name>
        <dbReference type="ChEBI" id="CHEBI:49883"/>
        <label>1</label>
    </ligand>
</feature>
<evidence type="ECO:0000256" key="2">
    <source>
        <dbReference type="ARBA" id="ARBA00022485"/>
    </source>
</evidence>
<evidence type="ECO:0000313" key="10">
    <source>
        <dbReference type="EMBL" id="OEJ15331.1"/>
    </source>
</evidence>
<keyword evidence="5 8" id="KW-0249">Electron transport</keyword>
<dbReference type="GO" id="GO:0009055">
    <property type="term" value="F:electron transfer activity"/>
    <property type="evidence" value="ECO:0007669"/>
    <property type="project" value="InterPro"/>
</dbReference>
<dbReference type="InterPro" id="IPR017896">
    <property type="entry name" value="4Fe4S_Fe-S-bd"/>
</dbReference>
<keyword evidence="4 8" id="KW-0677">Repeat</keyword>
<dbReference type="InterPro" id="IPR026902">
    <property type="entry name" value="RnfC_N"/>
</dbReference>
<dbReference type="Proteomes" id="UP000095247">
    <property type="component" value="Unassembled WGS sequence"/>
</dbReference>
<dbReference type="GO" id="GO:0005886">
    <property type="term" value="C:plasma membrane"/>
    <property type="evidence" value="ECO:0007669"/>
    <property type="project" value="UniProtKB-SubCell"/>
</dbReference>
<dbReference type="PROSITE" id="PS51379">
    <property type="entry name" value="4FE4S_FER_2"/>
    <property type="match status" value="1"/>
</dbReference>
<protein>
    <recommendedName>
        <fullName evidence="8">Ion-translocating oxidoreductase complex subunit C</fullName>
        <ecNumber evidence="8">7.-.-.-</ecNumber>
    </recommendedName>
    <alternativeName>
        <fullName evidence="8">Rnf electron transport complex subunit C</fullName>
    </alternativeName>
</protein>
<feature type="binding site" evidence="8">
    <location>
        <position position="367"/>
    </location>
    <ligand>
        <name>[4Fe-4S] cluster</name>
        <dbReference type="ChEBI" id="CHEBI:49883"/>
        <label>1</label>
    </ligand>
</feature>
<keyword evidence="1 8" id="KW-0813">Transport</keyword>
<comment type="caution">
    <text evidence="10">The sequence shown here is derived from an EMBL/GenBank/DDBJ whole genome shotgun (WGS) entry which is preliminary data.</text>
</comment>
<dbReference type="HAMAP" id="MF_00461">
    <property type="entry name" value="RsxC_RnfC"/>
    <property type="match status" value="1"/>
</dbReference>
<feature type="domain" description="4Fe-4S ferredoxin-type" evidence="9">
    <location>
        <begin position="397"/>
        <end position="426"/>
    </location>
</feature>
<dbReference type="InterPro" id="IPR019554">
    <property type="entry name" value="Soluble_ligand-bd"/>
</dbReference>
<dbReference type="GO" id="GO:0051539">
    <property type="term" value="F:4 iron, 4 sulfur cluster binding"/>
    <property type="evidence" value="ECO:0007669"/>
    <property type="project" value="UniProtKB-KW"/>
</dbReference>
<keyword evidence="3 8" id="KW-0479">Metal-binding</keyword>
<dbReference type="NCBIfam" id="NF003454">
    <property type="entry name" value="PRK05035.1"/>
    <property type="match status" value="1"/>
</dbReference>
<evidence type="ECO:0000256" key="7">
    <source>
        <dbReference type="ARBA" id="ARBA00023014"/>
    </source>
</evidence>
<feature type="binding site" evidence="8">
    <location>
        <position position="377"/>
    </location>
    <ligand>
        <name>[4Fe-4S] cluster</name>
        <dbReference type="ChEBI" id="CHEBI:49883"/>
        <label>2</label>
    </ligand>
</feature>
<evidence type="ECO:0000256" key="6">
    <source>
        <dbReference type="ARBA" id="ARBA00023004"/>
    </source>
</evidence>
<dbReference type="PANTHER" id="PTHR43034">
    <property type="entry name" value="ION-TRANSLOCATING OXIDOREDUCTASE COMPLEX SUBUNIT C"/>
    <property type="match status" value="1"/>
</dbReference>
<dbReference type="InterPro" id="IPR011538">
    <property type="entry name" value="Nuo51_FMN-bd"/>
</dbReference>
<dbReference type="InterPro" id="IPR037225">
    <property type="entry name" value="Nuo51_FMN-bd_sf"/>
</dbReference>
<comment type="cofactor">
    <cofactor evidence="8">
        <name>[4Fe-4S] cluster</name>
        <dbReference type="ChEBI" id="CHEBI:49883"/>
    </cofactor>
    <text evidence="8">Binds 2 [4Fe-4S] clusters per subunit.</text>
</comment>
<comment type="subcellular location">
    <subcellularLocation>
        <location evidence="8">Cell membrane</location>
        <topology evidence="8">Peripheral membrane protein</topology>
    </subcellularLocation>
</comment>
<dbReference type="Pfam" id="PF13375">
    <property type="entry name" value="RnfC_N"/>
    <property type="match status" value="1"/>
</dbReference>
<sequence length="435" mass="47027">MNLGRFRFGGVHPHDSKDTADIASSALSKPPKTVLISMAQHIGAPAKMLKNKGDKIEKGELIGEAGGYVSGNVHSSVTGTAASVEIAAPPLGRGANALLINVDSNADNLAYFENSDYMSMPVEEMSKRIQQAGIVGMGGATFPTHVKVDGAAKGNADTLIINGVECEPYITSDYRLMIEYTQHLFKGIEILRKIIPSVKRTIIGIENNKPKAIEEMAKMGKEYNVEVMALRLRYPQGAEKMLIEATTGRIVPVSKLPMDVGVIVVNIATLYAIYEAVAKNKPLIERLVTVSGDAIKEHKNIWLPLGTPISHVVEECGGITAENVLILSGGPMMGAAIPNLEQCVNKGTNSLLFLNKDKLPKEVEYPCIKCGRCGNACPLKLSPTEIAHTAKAKVKDKLNDLDIATCFECGCCSYICPSKIPLVQWIRFGKDLLRR</sequence>
<dbReference type="GO" id="GO:0046872">
    <property type="term" value="F:metal ion binding"/>
    <property type="evidence" value="ECO:0007669"/>
    <property type="project" value="UniProtKB-KW"/>
</dbReference>
<keyword evidence="8" id="KW-1278">Translocase</keyword>
<dbReference type="Gene3D" id="3.40.50.11540">
    <property type="entry name" value="NADH-ubiquinone oxidoreductase 51kDa subunit"/>
    <property type="match status" value="1"/>
</dbReference>
<feature type="binding site" evidence="8">
    <location>
        <position position="412"/>
    </location>
    <ligand>
        <name>[4Fe-4S] cluster</name>
        <dbReference type="ChEBI" id="CHEBI:49883"/>
        <label>2</label>
    </ligand>
</feature>
<name>A0A1E5NGP7_9SPIR</name>
<evidence type="ECO:0000313" key="11">
    <source>
        <dbReference type="Proteomes" id="UP000095247"/>
    </source>
</evidence>
<feature type="binding site" evidence="8">
    <location>
        <position position="370"/>
    </location>
    <ligand>
        <name>[4Fe-4S] cluster</name>
        <dbReference type="ChEBI" id="CHEBI:49883"/>
        <label>1</label>
    </ligand>
</feature>
<keyword evidence="7 8" id="KW-0411">Iron-sulfur</keyword>
<evidence type="ECO:0000256" key="1">
    <source>
        <dbReference type="ARBA" id="ARBA00022448"/>
    </source>
</evidence>
<dbReference type="AlphaFoldDB" id="A0A1E5NGP7"/>
<dbReference type="EMBL" id="MDCO01000006">
    <property type="protein sequence ID" value="OEJ15331.1"/>
    <property type="molecule type" value="Genomic_DNA"/>
</dbReference>
<evidence type="ECO:0000256" key="5">
    <source>
        <dbReference type="ARBA" id="ARBA00022982"/>
    </source>
</evidence>
<dbReference type="PROSITE" id="PS00198">
    <property type="entry name" value="4FE4S_FER_1"/>
    <property type="match status" value="1"/>
</dbReference>
<keyword evidence="8" id="KW-1003">Cell membrane</keyword>
<keyword evidence="6 8" id="KW-0408">Iron</keyword>
<organism evidence="10 11">
    <name type="scientific">Brachyspira hampsonii</name>
    <dbReference type="NCBI Taxonomy" id="1287055"/>
    <lineage>
        <taxon>Bacteria</taxon>
        <taxon>Pseudomonadati</taxon>
        <taxon>Spirochaetota</taxon>
        <taxon>Spirochaetia</taxon>
        <taxon>Brachyspirales</taxon>
        <taxon>Brachyspiraceae</taxon>
        <taxon>Brachyspira</taxon>
    </lineage>
</organism>
<evidence type="ECO:0000256" key="3">
    <source>
        <dbReference type="ARBA" id="ARBA00022723"/>
    </source>
</evidence>
<dbReference type="GO" id="GO:0022900">
    <property type="term" value="P:electron transport chain"/>
    <property type="evidence" value="ECO:0007669"/>
    <property type="project" value="UniProtKB-UniRule"/>
</dbReference>
<dbReference type="Pfam" id="PF01512">
    <property type="entry name" value="Complex1_51K"/>
    <property type="match status" value="1"/>
</dbReference>
<reference evidence="10 11" key="1">
    <citation type="submission" date="2016-08" db="EMBL/GenBank/DDBJ databases">
        <title>Characterization and recognition of Brachyspira hampsonii sp. nov., a novel intestinal spirochete that is pathogenic to pigs.</title>
        <authorList>
            <person name="Mirajkar N."/>
            <person name="La T."/>
            <person name="Phillips N."/>
            <person name="Hampson D."/>
            <person name="Gebhart C."/>
        </authorList>
    </citation>
    <scope>NUCLEOTIDE SEQUENCE [LARGE SCALE GENOMIC DNA]</scope>
    <source>
        <strain evidence="10 11">P280/1</strain>
    </source>
</reference>
<gene>
    <name evidence="8" type="primary">rnfC</name>
    <name evidence="10" type="ORF">BFL38_13625</name>
</gene>
<dbReference type="Pfam" id="PF10531">
    <property type="entry name" value="SLBB"/>
    <property type="match status" value="1"/>
</dbReference>
<evidence type="ECO:0000256" key="4">
    <source>
        <dbReference type="ARBA" id="ARBA00022737"/>
    </source>
</evidence>
<comment type="subunit">
    <text evidence="8">The complex is composed of six subunits: RnfA, RnfB, RnfC, RnfD, RnfE and RnfG.</text>
</comment>
<keyword evidence="2 8" id="KW-0004">4Fe-4S</keyword>
<feature type="binding site" evidence="8">
    <location>
        <position position="409"/>
    </location>
    <ligand>
        <name>[4Fe-4S] cluster</name>
        <dbReference type="ChEBI" id="CHEBI:49883"/>
        <label>2</label>
    </ligand>
</feature>
<accession>A0A1E5NGP7</accession>
<dbReference type="EC" id="7.-.-.-" evidence="8"/>
<dbReference type="PANTHER" id="PTHR43034:SF2">
    <property type="entry name" value="ION-TRANSLOCATING OXIDOREDUCTASE COMPLEX SUBUNIT C"/>
    <property type="match status" value="1"/>
</dbReference>
<dbReference type="SUPFAM" id="SSF46548">
    <property type="entry name" value="alpha-helical ferredoxin"/>
    <property type="match status" value="1"/>
</dbReference>